<proteinExistence type="predicted"/>
<evidence type="ECO:0000313" key="1">
    <source>
        <dbReference type="EnsemblPlants" id="TuG1812G0300004303.01.T01.cds329914"/>
    </source>
</evidence>
<reference evidence="1" key="2">
    <citation type="submission" date="2018-03" db="EMBL/GenBank/DDBJ databases">
        <title>The Triticum urartu genome reveals the dynamic nature of wheat genome evolution.</title>
        <authorList>
            <person name="Ling H."/>
            <person name="Ma B."/>
            <person name="Shi X."/>
            <person name="Liu H."/>
            <person name="Dong L."/>
            <person name="Sun H."/>
            <person name="Cao Y."/>
            <person name="Gao Q."/>
            <person name="Zheng S."/>
            <person name="Li Y."/>
            <person name="Yu Y."/>
            <person name="Du H."/>
            <person name="Qi M."/>
            <person name="Li Y."/>
            <person name="Yu H."/>
            <person name="Cui Y."/>
            <person name="Wang N."/>
            <person name="Chen C."/>
            <person name="Wu H."/>
            <person name="Zhao Y."/>
            <person name="Zhang J."/>
            <person name="Li Y."/>
            <person name="Zhou W."/>
            <person name="Zhang B."/>
            <person name="Hu W."/>
            <person name="Eijk M."/>
            <person name="Tang J."/>
            <person name="Witsenboer H."/>
            <person name="Zhao S."/>
            <person name="Li Z."/>
            <person name="Zhang A."/>
            <person name="Wang D."/>
            <person name="Liang C."/>
        </authorList>
    </citation>
    <scope>NUCLEOTIDE SEQUENCE [LARGE SCALE GENOMIC DNA]</scope>
    <source>
        <strain evidence="1">cv. G1812</strain>
    </source>
</reference>
<organism evidence="1 2">
    <name type="scientific">Triticum urartu</name>
    <name type="common">Red wild einkorn</name>
    <name type="synonym">Crithodium urartu</name>
    <dbReference type="NCBI Taxonomy" id="4572"/>
    <lineage>
        <taxon>Eukaryota</taxon>
        <taxon>Viridiplantae</taxon>
        <taxon>Streptophyta</taxon>
        <taxon>Embryophyta</taxon>
        <taxon>Tracheophyta</taxon>
        <taxon>Spermatophyta</taxon>
        <taxon>Magnoliopsida</taxon>
        <taxon>Liliopsida</taxon>
        <taxon>Poales</taxon>
        <taxon>Poaceae</taxon>
        <taxon>BOP clade</taxon>
        <taxon>Pooideae</taxon>
        <taxon>Triticodae</taxon>
        <taxon>Triticeae</taxon>
        <taxon>Triticinae</taxon>
        <taxon>Triticum</taxon>
    </lineage>
</organism>
<evidence type="ECO:0000313" key="2">
    <source>
        <dbReference type="Proteomes" id="UP000015106"/>
    </source>
</evidence>
<dbReference type="Proteomes" id="UP000015106">
    <property type="component" value="Chromosome 3"/>
</dbReference>
<name>A0A8R7PXP5_TRIUA</name>
<keyword evidence="2" id="KW-1185">Reference proteome</keyword>
<dbReference type="Gramene" id="TuG1812G0300004303.01.T01">
    <property type="protein sequence ID" value="TuG1812G0300004303.01.T01.cds329914"/>
    <property type="gene ID" value="TuG1812G0300004303.01"/>
</dbReference>
<accession>A0A8R7PXP5</accession>
<dbReference type="AlphaFoldDB" id="A0A8R7PXP5"/>
<reference evidence="2" key="1">
    <citation type="journal article" date="2013" name="Nature">
        <title>Draft genome of the wheat A-genome progenitor Triticum urartu.</title>
        <authorList>
            <person name="Ling H.Q."/>
            <person name="Zhao S."/>
            <person name="Liu D."/>
            <person name="Wang J."/>
            <person name="Sun H."/>
            <person name="Zhang C."/>
            <person name="Fan H."/>
            <person name="Li D."/>
            <person name="Dong L."/>
            <person name="Tao Y."/>
            <person name="Gao C."/>
            <person name="Wu H."/>
            <person name="Li Y."/>
            <person name="Cui Y."/>
            <person name="Guo X."/>
            <person name="Zheng S."/>
            <person name="Wang B."/>
            <person name="Yu K."/>
            <person name="Liang Q."/>
            <person name="Yang W."/>
            <person name="Lou X."/>
            <person name="Chen J."/>
            <person name="Feng M."/>
            <person name="Jian J."/>
            <person name="Zhang X."/>
            <person name="Luo G."/>
            <person name="Jiang Y."/>
            <person name="Liu J."/>
            <person name="Wang Z."/>
            <person name="Sha Y."/>
            <person name="Zhang B."/>
            <person name="Wu H."/>
            <person name="Tang D."/>
            <person name="Shen Q."/>
            <person name="Xue P."/>
            <person name="Zou S."/>
            <person name="Wang X."/>
            <person name="Liu X."/>
            <person name="Wang F."/>
            <person name="Yang Y."/>
            <person name="An X."/>
            <person name="Dong Z."/>
            <person name="Zhang K."/>
            <person name="Zhang X."/>
            <person name="Luo M.C."/>
            <person name="Dvorak J."/>
            <person name="Tong Y."/>
            <person name="Wang J."/>
            <person name="Yang H."/>
            <person name="Li Z."/>
            <person name="Wang D."/>
            <person name="Zhang A."/>
            <person name="Wang J."/>
        </authorList>
    </citation>
    <scope>NUCLEOTIDE SEQUENCE</scope>
    <source>
        <strain evidence="2">cv. G1812</strain>
    </source>
</reference>
<reference evidence="1" key="3">
    <citation type="submission" date="2022-06" db="UniProtKB">
        <authorList>
            <consortium name="EnsemblPlants"/>
        </authorList>
    </citation>
    <scope>IDENTIFICATION</scope>
</reference>
<protein>
    <submittedName>
        <fullName evidence="1">Uncharacterized protein</fullName>
    </submittedName>
</protein>
<sequence>AAAAAVACRPGGGRRLLQQCDVGAEVVHGGGGAGAEVVERELHADVGVAGRAPRPEHPRRGLVQEDARELGDRVVDVGHAERLHAQLVAPRLERRVAHPRPAEGEDGHGRRAVQAQLRQVVGEEQRQGAAHAVAGEGHAHLLARLLGGGGVRVHEAGHLAQELLPAAAGAAEAARLVGGGVEAQEAGLHHDVRARVAGVQPRRLQGAHEVGHPLGGGDGAAERDQHVPPPEPPGHLVRGHRHVADPPAAPAGGGLHGGHGHHVRRRVDVLGHLVPGAGHAHLLQHPLLAVLAVEVPSRGPVEVECLVAGVHQLAVARHLAPERRRRAIKPEQPLPVV</sequence>
<dbReference type="EnsemblPlants" id="TuG1812G0300004303.01.T01">
    <property type="protein sequence ID" value="TuG1812G0300004303.01.T01.cds329914"/>
    <property type="gene ID" value="TuG1812G0300004303.01"/>
</dbReference>